<feature type="transmembrane region" description="Helical" evidence="7">
    <location>
        <begin position="304"/>
        <end position="326"/>
    </location>
</feature>
<dbReference type="InterPro" id="IPR011701">
    <property type="entry name" value="MFS"/>
</dbReference>
<feature type="transmembrane region" description="Helical" evidence="7">
    <location>
        <begin position="101"/>
        <end position="122"/>
    </location>
</feature>
<keyword evidence="3" id="KW-1003">Cell membrane</keyword>
<evidence type="ECO:0000313" key="9">
    <source>
        <dbReference type="EMBL" id="TNK89804.1"/>
    </source>
</evidence>
<dbReference type="InterPro" id="IPR020846">
    <property type="entry name" value="MFS_dom"/>
</dbReference>
<dbReference type="GO" id="GO:0005886">
    <property type="term" value="C:plasma membrane"/>
    <property type="evidence" value="ECO:0007669"/>
    <property type="project" value="UniProtKB-SubCell"/>
</dbReference>
<dbReference type="PANTHER" id="PTHR23517">
    <property type="entry name" value="RESISTANCE PROTEIN MDTM, PUTATIVE-RELATED-RELATED"/>
    <property type="match status" value="1"/>
</dbReference>
<evidence type="ECO:0000256" key="2">
    <source>
        <dbReference type="ARBA" id="ARBA00022448"/>
    </source>
</evidence>
<feature type="transmembrane region" description="Helical" evidence="7">
    <location>
        <begin position="214"/>
        <end position="232"/>
    </location>
</feature>
<dbReference type="AlphaFoldDB" id="A0A5C4THM0"/>
<feature type="transmembrane region" description="Helical" evidence="7">
    <location>
        <begin position="366"/>
        <end position="386"/>
    </location>
</feature>
<dbReference type="InterPro" id="IPR050171">
    <property type="entry name" value="MFS_Transporters"/>
</dbReference>
<keyword evidence="6 7" id="KW-0472">Membrane</keyword>
<dbReference type="SUPFAM" id="SSF103473">
    <property type="entry name" value="MFS general substrate transporter"/>
    <property type="match status" value="1"/>
</dbReference>
<feature type="transmembrane region" description="Helical" evidence="7">
    <location>
        <begin position="163"/>
        <end position="181"/>
    </location>
</feature>
<protein>
    <submittedName>
        <fullName evidence="9">MFS transporter</fullName>
    </submittedName>
</protein>
<dbReference type="Proteomes" id="UP000313312">
    <property type="component" value="Unassembled WGS sequence"/>
</dbReference>
<proteinExistence type="predicted"/>
<organism evidence="9 10">
    <name type="scientific">Fructilactobacillus sanfranciscensis</name>
    <name type="common">Lactobacillus sanfranciscensis</name>
    <dbReference type="NCBI Taxonomy" id="1625"/>
    <lineage>
        <taxon>Bacteria</taxon>
        <taxon>Bacillati</taxon>
        <taxon>Bacillota</taxon>
        <taxon>Bacilli</taxon>
        <taxon>Lactobacillales</taxon>
        <taxon>Lactobacillaceae</taxon>
        <taxon>Fructilactobacillus</taxon>
    </lineage>
</organism>
<comment type="subcellular location">
    <subcellularLocation>
        <location evidence="1">Cell membrane</location>
        <topology evidence="1">Multi-pass membrane protein</topology>
    </subcellularLocation>
</comment>
<evidence type="ECO:0000256" key="5">
    <source>
        <dbReference type="ARBA" id="ARBA00022989"/>
    </source>
</evidence>
<evidence type="ECO:0000256" key="7">
    <source>
        <dbReference type="SAM" id="Phobius"/>
    </source>
</evidence>
<comment type="caution">
    <text evidence="9">The sequence shown here is derived from an EMBL/GenBank/DDBJ whole genome shotgun (WGS) entry which is preliminary data.</text>
</comment>
<evidence type="ECO:0000313" key="10">
    <source>
        <dbReference type="Proteomes" id="UP000313312"/>
    </source>
</evidence>
<evidence type="ECO:0000256" key="6">
    <source>
        <dbReference type="ARBA" id="ARBA00023136"/>
    </source>
</evidence>
<feature type="transmembrane region" description="Helical" evidence="7">
    <location>
        <begin position="77"/>
        <end position="95"/>
    </location>
</feature>
<feature type="transmembrane region" description="Helical" evidence="7">
    <location>
        <begin position="12"/>
        <end position="32"/>
    </location>
</feature>
<evidence type="ECO:0000256" key="4">
    <source>
        <dbReference type="ARBA" id="ARBA00022692"/>
    </source>
</evidence>
<feature type="transmembrane region" description="Helical" evidence="7">
    <location>
        <begin position="134"/>
        <end position="157"/>
    </location>
</feature>
<reference evidence="9 10" key="1">
    <citation type="submission" date="2018-05" db="EMBL/GenBank/DDBJ databases">
        <title>Lactobacillus sanfranciscensis Ah4 draft denome sequence.</title>
        <authorList>
            <person name="Zhang G."/>
        </authorList>
    </citation>
    <scope>NUCLEOTIDE SEQUENCE [LARGE SCALE GENOMIC DNA]</scope>
    <source>
        <strain evidence="9 10">Ah4</strain>
    </source>
</reference>
<dbReference type="InterPro" id="IPR036259">
    <property type="entry name" value="MFS_trans_sf"/>
</dbReference>
<feature type="transmembrane region" description="Helical" evidence="7">
    <location>
        <begin position="44"/>
        <end position="65"/>
    </location>
</feature>
<feature type="transmembrane region" description="Helical" evidence="7">
    <location>
        <begin position="338"/>
        <end position="360"/>
    </location>
</feature>
<dbReference type="Pfam" id="PF07690">
    <property type="entry name" value="MFS_1"/>
    <property type="match status" value="1"/>
</dbReference>
<sequence>MVIKKRSEIRLSSVLIYSLLLNSGAALMWPLITVYMHNNLHESLTVAGIVMFIMSCFMVLGNYLGGIFFDRWSPYKSALISITIAMIPIFLLIFFNGWPSFAILLFVYGLGEGASLTILNAYAAKVQSKSTRYVFNSLYIGINVGVVVGTTAVGFLMKFGVPVVFSVATFFYIILLLMTVFEFNIDFSKAQPHLAHKHNHQVMEKRANPLTSKLIFSICMMVFCVYLSYTLWESVMPVHMESLNISFENYSYIWPINGLLIVFVQPIINRIGRHFKMVNQVTFGILVFALTFFMLTFAKQYVSFIIIMIILTFGEMNGLPSIPAWIDNLADEKQKGRYQGMFNIFMSFGRAVGPLFGGILVEWLNYGFLFGISGLLIITSLLYVLWENRKFEKYEQS</sequence>
<keyword evidence="4 7" id="KW-0812">Transmembrane</keyword>
<name>A0A5C4THM0_FRUSA</name>
<evidence type="ECO:0000256" key="3">
    <source>
        <dbReference type="ARBA" id="ARBA00022475"/>
    </source>
</evidence>
<keyword evidence="5 7" id="KW-1133">Transmembrane helix</keyword>
<accession>A0A5C4THM0</accession>
<dbReference type="GO" id="GO:0022857">
    <property type="term" value="F:transmembrane transporter activity"/>
    <property type="evidence" value="ECO:0007669"/>
    <property type="project" value="InterPro"/>
</dbReference>
<evidence type="ECO:0000259" key="8">
    <source>
        <dbReference type="PROSITE" id="PS50850"/>
    </source>
</evidence>
<dbReference type="CDD" id="cd17329">
    <property type="entry name" value="MFS_MdtH_MDR_like"/>
    <property type="match status" value="1"/>
</dbReference>
<dbReference type="PANTHER" id="PTHR23517:SF10">
    <property type="entry name" value="MAJOR FACILITATOR SUPERFAMILY (MFS) PROFILE DOMAIN-CONTAINING PROTEIN"/>
    <property type="match status" value="1"/>
</dbReference>
<dbReference type="PROSITE" id="PS50850">
    <property type="entry name" value="MFS"/>
    <property type="match status" value="1"/>
</dbReference>
<evidence type="ECO:0000256" key="1">
    <source>
        <dbReference type="ARBA" id="ARBA00004651"/>
    </source>
</evidence>
<dbReference type="RefSeq" id="WP_103428854.1">
    <property type="nucleotide sequence ID" value="NZ_JARBEX010000034.1"/>
</dbReference>
<gene>
    <name evidence="9" type="ORF">DID87_06840</name>
</gene>
<dbReference type="Gene3D" id="1.20.1250.20">
    <property type="entry name" value="MFS general substrate transporter like domains"/>
    <property type="match status" value="2"/>
</dbReference>
<feature type="transmembrane region" description="Helical" evidence="7">
    <location>
        <begin position="252"/>
        <end position="269"/>
    </location>
</feature>
<feature type="transmembrane region" description="Helical" evidence="7">
    <location>
        <begin position="281"/>
        <end position="298"/>
    </location>
</feature>
<dbReference type="EMBL" id="QFCR01000038">
    <property type="protein sequence ID" value="TNK89804.1"/>
    <property type="molecule type" value="Genomic_DNA"/>
</dbReference>
<keyword evidence="2" id="KW-0813">Transport</keyword>
<feature type="domain" description="Major facilitator superfamily (MFS) profile" evidence="8">
    <location>
        <begin position="214"/>
        <end position="397"/>
    </location>
</feature>